<dbReference type="AlphaFoldDB" id="A0AA88DLC5"/>
<evidence type="ECO:0008006" key="5">
    <source>
        <dbReference type="Google" id="ProtNLM"/>
    </source>
</evidence>
<evidence type="ECO:0000256" key="2">
    <source>
        <dbReference type="ARBA" id="ARBA00006997"/>
    </source>
</evidence>
<comment type="similarity">
    <text evidence="2">Belongs to the shikimate kinase family.</text>
</comment>
<evidence type="ECO:0000256" key="1">
    <source>
        <dbReference type="ARBA" id="ARBA00004229"/>
    </source>
</evidence>
<comment type="caution">
    <text evidence="3">The sequence shown here is derived from an EMBL/GenBank/DDBJ whole genome shotgun (WGS) entry which is preliminary data.</text>
</comment>
<comment type="subcellular location">
    <subcellularLocation>
        <location evidence="1">Plastid</location>
        <location evidence="1">Chloroplast</location>
    </subcellularLocation>
</comment>
<protein>
    <recommendedName>
        <fullName evidence="5">Inactive shikimate kinase like 1, chloroplastic</fullName>
    </recommendedName>
</protein>
<dbReference type="PANTHER" id="PTHR21087:SF4">
    <property type="entry name" value="INACTIVE SHIKIMATE KINASE LIKE 1, CHLOROPLASTIC-RELATED"/>
    <property type="match status" value="1"/>
</dbReference>
<accession>A0AA88DLC5</accession>
<dbReference type="GO" id="GO:0005829">
    <property type="term" value="C:cytosol"/>
    <property type="evidence" value="ECO:0007669"/>
    <property type="project" value="TreeGrafter"/>
</dbReference>
<dbReference type="PANTHER" id="PTHR21087">
    <property type="entry name" value="SHIKIMATE KINASE"/>
    <property type="match status" value="1"/>
</dbReference>
<evidence type="ECO:0000313" key="3">
    <source>
        <dbReference type="EMBL" id="GMN57446.1"/>
    </source>
</evidence>
<dbReference type="SUPFAM" id="SSF52540">
    <property type="entry name" value="P-loop containing nucleoside triphosphate hydrolases"/>
    <property type="match status" value="1"/>
</dbReference>
<proteinExistence type="inferred from homology"/>
<keyword evidence="4" id="KW-1185">Reference proteome</keyword>
<dbReference type="GO" id="GO:0009507">
    <property type="term" value="C:chloroplast"/>
    <property type="evidence" value="ECO:0007669"/>
    <property type="project" value="UniProtKB-SubCell"/>
</dbReference>
<sequence length="317" mass="35267">MSLDKLLEEIRVGQSRANPVKERRTAKTFSSFHGDNNNNNNKVPNSHSFVSPFEDFPISPTYPHHISLPIPIPKTSSHHTLCLLRRRWDFFFFDFKCSVLIQNKAADISPGLKGTSIFLVGMDSSIKTSLGKLLAETLRYYYFDSDSLVEEAAGAKSTVKSFKETDEQGFRESESVSMVWRENQRSISDILVQTEVLKQLSSMGRLVVCAGIGAVQSSTNLALLRHGISVWIDVPLDMVASGILEEHQSEREQVMAHLGSLYEESRDGCATADATVSLQNVACQLGYDDLNAVTPEDMTLEEAQTLNLSLNESLRSE</sequence>
<name>A0AA88DLC5_FICCA</name>
<gene>
    <name evidence="3" type="ORF">TIFTF001_026548</name>
</gene>
<dbReference type="Pfam" id="PF01202">
    <property type="entry name" value="SKI"/>
    <property type="match status" value="2"/>
</dbReference>
<dbReference type="InterPro" id="IPR031322">
    <property type="entry name" value="Shikimate/glucono_kinase"/>
</dbReference>
<evidence type="ECO:0000313" key="4">
    <source>
        <dbReference type="Proteomes" id="UP001187192"/>
    </source>
</evidence>
<dbReference type="Gene3D" id="3.40.50.300">
    <property type="entry name" value="P-loop containing nucleotide triphosphate hydrolases"/>
    <property type="match status" value="1"/>
</dbReference>
<reference evidence="3" key="1">
    <citation type="submission" date="2023-07" db="EMBL/GenBank/DDBJ databases">
        <title>draft genome sequence of fig (Ficus carica).</title>
        <authorList>
            <person name="Takahashi T."/>
            <person name="Nishimura K."/>
        </authorList>
    </citation>
    <scope>NUCLEOTIDE SEQUENCE</scope>
</reference>
<dbReference type="Proteomes" id="UP001187192">
    <property type="component" value="Unassembled WGS sequence"/>
</dbReference>
<dbReference type="EMBL" id="BTGU01000070">
    <property type="protein sequence ID" value="GMN57446.1"/>
    <property type="molecule type" value="Genomic_DNA"/>
</dbReference>
<dbReference type="FunFam" id="3.40.50.300:FF:001033">
    <property type="entry name" value="Shikimate kinase 2, chloroplastic"/>
    <property type="match status" value="1"/>
</dbReference>
<organism evidence="3 4">
    <name type="scientific">Ficus carica</name>
    <name type="common">Common fig</name>
    <dbReference type="NCBI Taxonomy" id="3494"/>
    <lineage>
        <taxon>Eukaryota</taxon>
        <taxon>Viridiplantae</taxon>
        <taxon>Streptophyta</taxon>
        <taxon>Embryophyta</taxon>
        <taxon>Tracheophyta</taxon>
        <taxon>Spermatophyta</taxon>
        <taxon>Magnoliopsida</taxon>
        <taxon>eudicotyledons</taxon>
        <taxon>Gunneridae</taxon>
        <taxon>Pentapetalae</taxon>
        <taxon>rosids</taxon>
        <taxon>fabids</taxon>
        <taxon>Rosales</taxon>
        <taxon>Moraceae</taxon>
        <taxon>Ficeae</taxon>
        <taxon>Ficus</taxon>
    </lineage>
</organism>
<dbReference type="InterPro" id="IPR027417">
    <property type="entry name" value="P-loop_NTPase"/>
</dbReference>
<dbReference type="PRINTS" id="PR01100">
    <property type="entry name" value="SHIKIMTKNASE"/>
</dbReference>